<evidence type="ECO:0000313" key="3">
    <source>
        <dbReference type="Proteomes" id="UP000527355"/>
    </source>
</evidence>
<proteinExistence type="predicted"/>
<comment type="caution">
    <text evidence="2">The sequence shown here is derived from an EMBL/GenBank/DDBJ whole genome shotgun (WGS) entry which is preliminary data.</text>
</comment>
<organism evidence="2 3">
    <name type="scientific">Myotis myotis</name>
    <name type="common">Greater mouse-eared bat</name>
    <name type="synonym">Vespertilio myotis</name>
    <dbReference type="NCBI Taxonomy" id="51298"/>
    <lineage>
        <taxon>Eukaryota</taxon>
        <taxon>Metazoa</taxon>
        <taxon>Chordata</taxon>
        <taxon>Craniata</taxon>
        <taxon>Vertebrata</taxon>
        <taxon>Euteleostomi</taxon>
        <taxon>Mammalia</taxon>
        <taxon>Eutheria</taxon>
        <taxon>Laurasiatheria</taxon>
        <taxon>Chiroptera</taxon>
        <taxon>Yangochiroptera</taxon>
        <taxon>Vespertilionidae</taxon>
        <taxon>Myotis</taxon>
    </lineage>
</organism>
<name>A0A7J7R3P0_MYOMY</name>
<reference evidence="2 3" key="1">
    <citation type="journal article" date="2020" name="Nature">
        <title>Six reference-quality genomes reveal evolution of bat adaptations.</title>
        <authorList>
            <person name="Jebb D."/>
            <person name="Huang Z."/>
            <person name="Pippel M."/>
            <person name="Hughes G.M."/>
            <person name="Lavrichenko K."/>
            <person name="Devanna P."/>
            <person name="Winkler S."/>
            <person name="Jermiin L.S."/>
            <person name="Skirmuntt E.C."/>
            <person name="Katzourakis A."/>
            <person name="Burkitt-Gray L."/>
            <person name="Ray D.A."/>
            <person name="Sullivan K.A.M."/>
            <person name="Roscito J.G."/>
            <person name="Kirilenko B.M."/>
            <person name="Davalos L.M."/>
            <person name="Corthals A.P."/>
            <person name="Power M.L."/>
            <person name="Jones G."/>
            <person name="Ransome R.D."/>
            <person name="Dechmann D.K.N."/>
            <person name="Locatelli A.G."/>
            <person name="Puechmaille S.J."/>
            <person name="Fedrigo O."/>
            <person name="Jarvis E.D."/>
            <person name="Hiller M."/>
            <person name="Vernes S.C."/>
            <person name="Myers E.W."/>
            <person name="Teeling E.C."/>
        </authorList>
    </citation>
    <scope>NUCLEOTIDE SEQUENCE [LARGE SCALE GENOMIC DNA]</scope>
    <source>
        <strain evidence="2">MMyoMyo1</strain>
        <tissue evidence="2">Flight muscle</tissue>
    </source>
</reference>
<keyword evidence="3" id="KW-1185">Reference proteome</keyword>
<evidence type="ECO:0000313" key="2">
    <source>
        <dbReference type="EMBL" id="KAF6270778.1"/>
    </source>
</evidence>
<dbReference type="AlphaFoldDB" id="A0A7J7R3P0"/>
<gene>
    <name evidence="2" type="ORF">mMyoMyo1_010909</name>
</gene>
<feature type="compositionally biased region" description="Polar residues" evidence="1">
    <location>
        <begin position="154"/>
        <end position="182"/>
    </location>
</feature>
<protein>
    <submittedName>
        <fullName evidence="2">Uncharacterized protein</fullName>
    </submittedName>
</protein>
<sequence length="182" mass="18994">MGRSSFHTHLAPHPSPRVSRSRAAARGWCLFGGTDVPSVHSSGSCPGALTLISFALQVQDQQVGLLVCPEPRLTPADPAFGRPQLPAAPTLEPAALWALGCWAGEEGRQRQLSGQAEGLPSFTCSRPAEGRRPPGRPGPGVSVPGLQAPEVSRLLSQQGVSGSSFHGASTQQAFQQGLCSDR</sequence>
<evidence type="ECO:0000256" key="1">
    <source>
        <dbReference type="SAM" id="MobiDB-lite"/>
    </source>
</evidence>
<dbReference type="EMBL" id="JABWUV010000038">
    <property type="protein sequence ID" value="KAF6270778.1"/>
    <property type="molecule type" value="Genomic_DNA"/>
</dbReference>
<dbReference type="Proteomes" id="UP000527355">
    <property type="component" value="Unassembled WGS sequence"/>
</dbReference>
<feature type="region of interest" description="Disordered" evidence="1">
    <location>
        <begin position="112"/>
        <end position="182"/>
    </location>
</feature>
<accession>A0A7J7R3P0</accession>